<dbReference type="GO" id="GO:0016874">
    <property type="term" value="F:ligase activity"/>
    <property type="evidence" value="ECO:0007669"/>
    <property type="project" value="UniProtKB-KW"/>
</dbReference>
<sequence length="351" mass="38744">MTMNIWLMEGLSSQRDIIQGISAAAEASQQPISVFASHRHQRNEILSQADFALIEPAEDERRLAFIISTVEQHGIRAIHTGRNARWFESRRAEIETSGASLTTGATRVEMLDLADDKVSFAESMAQHGLPVVPSMRIDSTSQLRQLLLDSPFGDAPLCVKPVTGIYGMGFWRFDESASPMAAFTHPDSRRVHPHFYLQALDAADRVEPLVLMPWLPGPEYSIDLLVEKGSVLAAVARRKDGALQHLENSGEAYELGRACAEAMEADGLVNVQTRHDASGKPLLLEINMRPSGGIGYTRFSGVNLPGLFAMRRLGLMTAQQVRDRAIRDFSPATVRSITDVVRYQPLTNLIP</sequence>
<protein>
    <submittedName>
        <fullName evidence="6">Carbamoyl-phosphate synthase large chain</fullName>
    </submittedName>
</protein>
<dbReference type="Proteomes" id="UP000239181">
    <property type="component" value="Unassembled WGS sequence"/>
</dbReference>
<gene>
    <name evidence="6" type="ORF">CQW29_25835</name>
</gene>
<keyword evidence="1" id="KW-0436">Ligase</keyword>
<dbReference type="AlphaFoldDB" id="A0A2S9I404"/>
<dbReference type="PANTHER" id="PTHR43585">
    <property type="entry name" value="FUMIPYRROLE BIOSYNTHESIS PROTEIN C"/>
    <property type="match status" value="1"/>
</dbReference>
<dbReference type="GO" id="GO:0046872">
    <property type="term" value="F:metal ion binding"/>
    <property type="evidence" value="ECO:0007669"/>
    <property type="project" value="InterPro"/>
</dbReference>
<dbReference type="SUPFAM" id="SSF56059">
    <property type="entry name" value="Glutathione synthetase ATP-binding domain-like"/>
    <property type="match status" value="1"/>
</dbReference>
<accession>A0A2S9I404</accession>
<keyword evidence="2 4" id="KW-0547">Nucleotide-binding</keyword>
<dbReference type="PANTHER" id="PTHR43585:SF2">
    <property type="entry name" value="ATP-GRASP ENZYME FSQD"/>
    <property type="match status" value="1"/>
</dbReference>
<dbReference type="Gene3D" id="3.30.470.20">
    <property type="entry name" value="ATP-grasp fold, B domain"/>
    <property type="match status" value="1"/>
</dbReference>
<evidence type="ECO:0000256" key="1">
    <source>
        <dbReference type="ARBA" id="ARBA00022598"/>
    </source>
</evidence>
<evidence type="ECO:0000256" key="2">
    <source>
        <dbReference type="ARBA" id="ARBA00022741"/>
    </source>
</evidence>
<feature type="domain" description="ATP-grasp" evidence="5">
    <location>
        <begin position="121"/>
        <end position="313"/>
    </location>
</feature>
<dbReference type="EMBL" id="PDET01000030">
    <property type="protein sequence ID" value="PRD12522.1"/>
    <property type="molecule type" value="Genomic_DNA"/>
</dbReference>
<proteinExistence type="predicted"/>
<evidence type="ECO:0000256" key="4">
    <source>
        <dbReference type="PROSITE-ProRule" id="PRU00409"/>
    </source>
</evidence>
<dbReference type="RefSeq" id="WP_105595623.1">
    <property type="nucleotide sequence ID" value="NZ_PDET01000030.1"/>
</dbReference>
<dbReference type="InterPro" id="IPR011226">
    <property type="entry name" value="ATP-grasp_fam"/>
</dbReference>
<name>A0A2S9I404_9GAMM</name>
<evidence type="ECO:0000313" key="7">
    <source>
        <dbReference type="Proteomes" id="UP000239181"/>
    </source>
</evidence>
<comment type="caution">
    <text evidence="6">The sequence shown here is derived from an EMBL/GenBank/DDBJ whole genome shotgun (WGS) entry which is preliminary data.</text>
</comment>
<reference evidence="6 7" key="1">
    <citation type="submission" date="2017-10" db="EMBL/GenBank/DDBJ databases">
        <title>Draft genome of two endophytic bacteria isolated from 'guarana' Paullinia cupana (Mart.) Ducke.</title>
        <authorList>
            <person name="Siqueira K.A."/>
            <person name="Liotti R.G."/>
            <person name="Mendes T.A."/>
            <person name="Soares M.A."/>
        </authorList>
    </citation>
    <scope>NUCLEOTIDE SEQUENCE [LARGE SCALE GENOMIC DNA]</scope>
    <source>
        <strain evidence="6 7">342</strain>
    </source>
</reference>
<organism evidence="6 7">
    <name type="scientific">Pantoea coffeiphila</name>
    <dbReference type="NCBI Taxonomy" id="1465635"/>
    <lineage>
        <taxon>Bacteria</taxon>
        <taxon>Pseudomonadati</taxon>
        <taxon>Pseudomonadota</taxon>
        <taxon>Gammaproteobacteria</taxon>
        <taxon>Enterobacterales</taxon>
        <taxon>Erwiniaceae</taxon>
        <taxon>Pantoea</taxon>
    </lineage>
</organism>
<dbReference type="Pfam" id="PF15632">
    <property type="entry name" value="ATPgrasp_Ter"/>
    <property type="match status" value="1"/>
</dbReference>
<evidence type="ECO:0000313" key="6">
    <source>
        <dbReference type="EMBL" id="PRD12522.1"/>
    </source>
</evidence>
<dbReference type="PROSITE" id="PS50975">
    <property type="entry name" value="ATP_GRASP"/>
    <property type="match status" value="1"/>
</dbReference>
<dbReference type="InterPro" id="IPR052032">
    <property type="entry name" value="ATP-dep_AA_Ligase"/>
</dbReference>
<dbReference type="GO" id="GO:0005524">
    <property type="term" value="F:ATP binding"/>
    <property type="evidence" value="ECO:0007669"/>
    <property type="project" value="UniProtKB-UniRule"/>
</dbReference>
<dbReference type="OrthoDB" id="9803907at2"/>
<dbReference type="PIRSF" id="PIRSF029120">
    <property type="entry name" value="UCP029120"/>
    <property type="match status" value="1"/>
</dbReference>
<dbReference type="InterPro" id="IPR011761">
    <property type="entry name" value="ATP-grasp"/>
</dbReference>
<keyword evidence="3 4" id="KW-0067">ATP-binding</keyword>
<keyword evidence="7" id="KW-1185">Reference proteome</keyword>
<evidence type="ECO:0000259" key="5">
    <source>
        <dbReference type="PROSITE" id="PS50975"/>
    </source>
</evidence>
<evidence type="ECO:0000256" key="3">
    <source>
        <dbReference type="ARBA" id="ARBA00022840"/>
    </source>
</evidence>